<sequence length="342" mass="36599">MTQWSNLTTSWWWAVAGWSFCYLVLGVNWALGGPGYPLEDAYAARTSGAVLVGPPSEAMGVVIACLAGAVLAAALTAVPSARSRWQPRFGLVVAVLLVLTVPDARLLVALINLPIGNTSRVSDAVLHQVWVLLGALLLWRAAAPRRSPRSLPAADSNWRPMGWQRRIWIAAVVLPLVYAARQLAWAAGVYVGVTDEFIEPYTAPGARLTELVLAAATILGAVLTTGLGRRWGSQAPRWIPLVGGREIPVLLAVIPGMVIAVILSAAGLSIYRGLLAMALGLTPVEPSAAMENWAVWLPTLCWLPWGITLGLATADYRRRRIGTKRDPASRTPAAGRDFRGSP</sequence>
<keyword evidence="2" id="KW-0812">Transmembrane</keyword>
<feature type="region of interest" description="Disordered" evidence="1">
    <location>
        <begin position="323"/>
        <end position="342"/>
    </location>
</feature>
<dbReference type="eggNOG" id="COG2197">
    <property type="taxonomic scope" value="Bacteria"/>
</dbReference>
<reference evidence="3 4" key="2">
    <citation type="journal article" date="2010" name="Stand. Genomic Sci.">
        <title>Complete genome sequence of Kribbella flavida type strain (IFO 14399).</title>
        <authorList>
            <person name="Pukall R."/>
            <person name="Lapidus A."/>
            <person name="Glavina Del Rio T."/>
            <person name="Copeland A."/>
            <person name="Tice H."/>
            <person name="Cheng J.-F."/>
            <person name="Lucas S."/>
            <person name="Chen F."/>
            <person name="Nolan M."/>
            <person name="LaButti K."/>
            <person name="Pati A."/>
            <person name="Ivanova N."/>
            <person name="Mavrommatis K."/>
            <person name="Mikhailova N."/>
            <person name="Pitluck S."/>
            <person name="Bruce D."/>
            <person name="Goodwin L."/>
            <person name="Land M."/>
            <person name="Hauser L."/>
            <person name="Chang Y.-J."/>
            <person name="Jeffries C.D."/>
            <person name="Chen A."/>
            <person name="Palaniappan K."/>
            <person name="Chain P."/>
            <person name="Rohde M."/>
            <person name="Goeker M."/>
            <person name="Bristow J."/>
            <person name="Eisen J.A."/>
            <person name="Markowitz V."/>
            <person name="Hugenholtz P."/>
            <person name="Kyrpides N.C."/>
            <person name="Klenk H.-P."/>
            <person name="Brettin T."/>
        </authorList>
    </citation>
    <scope>NUCLEOTIDE SEQUENCE [LARGE SCALE GENOMIC DNA]</scope>
    <source>
        <strain evidence="4">DSM 17836 / JCM 10339 / NBRC 14399</strain>
    </source>
</reference>
<feature type="transmembrane region" description="Helical" evidence="2">
    <location>
        <begin position="90"/>
        <end position="113"/>
    </location>
</feature>
<dbReference type="HOGENOM" id="CLU_049869_0_0_11"/>
<protein>
    <recommendedName>
        <fullName evidence="5">DUF3995 domain-containing protein</fullName>
    </recommendedName>
</protein>
<keyword evidence="2" id="KW-1133">Transmembrane helix</keyword>
<proteinExistence type="predicted"/>
<dbReference type="EMBL" id="CP001736">
    <property type="protein sequence ID" value="ADB31072.1"/>
    <property type="molecule type" value="Genomic_DNA"/>
</dbReference>
<dbReference type="Proteomes" id="UP000007967">
    <property type="component" value="Chromosome"/>
</dbReference>
<feature type="transmembrane region" description="Helical" evidence="2">
    <location>
        <begin position="125"/>
        <end position="142"/>
    </location>
</feature>
<evidence type="ECO:0000256" key="1">
    <source>
        <dbReference type="SAM" id="MobiDB-lite"/>
    </source>
</evidence>
<keyword evidence="4" id="KW-1185">Reference proteome</keyword>
<feature type="transmembrane region" description="Helical" evidence="2">
    <location>
        <begin position="293"/>
        <end position="314"/>
    </location>
</feature>
<evidence type="ECO:0000313" key="3">
    <source>
        <dbReference type="EMBL" id="ADB31072.1"/>
    </source>
</evidence>
<feature type="transmembrane region" description="Helical" evidence="2">
    <location>
        <begin position="167"/>
        <end position="191"/>
    </location>
</feature>
<feature type="transmembrane region" description="Helical" evidence="2">
    <location>
        <begin position="211"/>
        <end position="228"/>
    </location>
</feature>
<gene>
    <name evidence="3" type="ordered locus">Kfla_1980</name>
</gene>
<feature type="transmembrane region" description="Helical" evidence="2">
    <location>
        <begin position="249"/>
        <end position="273"/>
    </location>
</feature>
<dbReference type="OrthoDB" id="2717873at2"/>
<evidence type="ECO:0000313" key="4">
    <source>
        <dbReference type="Proteomes" id="UP000007967"/>
    </source>
</evidence>
<dbReference type="AlphaFoldDB" id="D2PQT9"/>
<organism evidence="3 4">
    <name type="scientific">Kribbella flavida (strain DSM 17836 / JCM 10339 / NBRC 14399)</name>
    <dbReference type="NCBI Taxonomy" id="479435"/>
    <lineage>
        <taxon>Bacteria</taxon>
        <taxon>Bacillati</taxon>
        <taxon>Actinomycetota</taxon>
        <taxon>Actinomycetes</taxon>
        <taxon>Propionibacteriales</taxon>
        <taxon>Kribbellaceae</taxon>
        <taxon>Kribbella</taxon>
    </lineage>
</organism>
<reference evidence="4" key="1">
    <citation type="submission" date="2009-09" db="EMBL/GenBank/DDBJ databases">
        <title>The complete genome of Kribbella flavida DSM 17836.</title>
        <authorList>
            <consortium name="US DOE Joint Genome Institute (JGI-PGF)"/>
            <person name="Lucas S."/>
            <person name="Copeland A."/>
            <person name="Lapidus A."/>
            <person name="Glavina del Rio T."/>
            <person name="Dalin E."/>
            <person name="Tice H."/>
            <person name="Bruce D."/>
            <person name="Goodwin L."/>
            <person name="Pitluck S."/>
            <person name="Kyrpides N."/>
            <person name="Mavromatis K."/>
            <person name="Ivanova N."/>
            <person name="Saunders E."/>
            <person name="Brettin T."/>
            <person name="Detter J.C."/>
            <person name="Han C."/>
            <person name="Larimer F."/>
            <person name="Land M."/>
            <person name="Hauser L."/>
            <person name="Markowitz V."/>
            <person name="Cheng J.-F."/>
            <person name="Hugenholtz P."/>
            <person name="Woyke T."/>
            <person name="Wu D."/>
            <person name="Pukall R."/>
            <person name="Klenk H.-P."/>
            <person name="Eisen J.A."/>
        </authorList>
    </citation>
    <scope>NUCLEOTIDE SEQUENCE [LARGE SCALE GENOMIC DNA]</scope>
    <source>
        <strain evidence="4">DSM 17836 / JCM 10339 / NBRC 14399</strain>
    </source>
</reference>
<accession>D2PQT9</accession>
<dbReference type="STRING" id="479435.Kfla_1980"/>
<evidence type="ECO:0000256" key="2">
    <source>
        <dbReference type="SAM" id="Phobius"/>
    </source>
</evidence>
<dbReference type="RefSeq" id="WP_012919628.1">
    <property type="nucleotide sequence ID" value="NC_013729.1"/>
</dbReference>
<name>D2PQT9_KRIFD</name>
<keyword evidence="2" id="KW-0472">Membrane</keyword>
<feature type="transmembrane region" description="Helical" evidence="2">
    <location>
        <begin position="12"/>
        <end position="31"/>
    </location>
</feature>
<feature type="transmembrane region" description="Helical" evidence="2">
    <location>
        <begin position="58"/>
        <end position="78"/>
    </location>
</feature>
<evidence type="ECO:0008006" key="5">
    <source>
        <dbReference type="Google" id="ProtNLM"/>
    </source>
</evidence>
<dbReference type="KEGG" id="kfl:Kfla_1980"/>